<gene>
    <name evidence="1" type="ORF">LCGC14_2055140</name>
</gene>
<accession>A0A0F9EMY5</accession>
<dbReference type="InterPro" id="IPR029063">
    <property type="entry name" value="SAM-dependent_MTases_sf"/>
</dbReference>
<dbReference type="Gene3D" id="3.40.50.150">
    <property type="entry name" value="Vaccinia Virus protein VP39"/>
    <property type="match status" value="1"/>
</dbReference>
<evidence type="ECO:0000313" key="1">
    <source>
        <dbReference type="EMBL" id="KKL75414.1"/>
    </source>
</evidence>
<dbReference type="Pfam" id="PF13489">
    <property type="entry name" value="Methyltransf_23"/>
    <property type="match status" value="1"/>
</dbReference>
<proteinExistence type="predicted"/>
<dbReference type="CDD" id="cd02440">
    <property type="entry name" value="AdoMet_MTases"/>
    <property type="match status" value="1"/>
</dbReference>
<sequence>MLGRKNERLFSGHYNEWRKTRIAKLVSIFGKDFFDGKDILELGCGWGDIGEKFIEMGATVTFCDVRQEHLDEVKKRMPNSITHMIDQDQPWNLDKKFDFVIHTGVLYHLSNWKQDLLCTLKHSNLIFLETVVSNNRSDSFEKTQKENGWDQSPHNISKRPSAAYIEKFLTEQGVSFERYDDADINAYFHRYDWVVGGRLPKIKMGSSSIQGAPRRFWILRK</sequence>
<dbReference type="EMBL" id="LAZR01024356">
    <property type="protein sequence ID" value="KKL75414.1"/>
    <property type="molecule type" value="Genomic_DNA"/>
</dbReference>
<name>A0A0F9EMY5_9ZZZZ</name>
<reference evidence="1" key="1">
    <citation type="journal article" date="2015" name="Nature">
        <title>Complex archaea that bridge the gap between prokaryotes and eukaryotes.</title>
        <authorList>
            <person name="Spang A."/>
            <person name="Saw J.H."/>
            <person name="Jorgensen S.L."/>
            <person name="Zaremba-Niedzwiedzka K."/>
            <person name="Martijn J."/>
            <person name="Lind A.E."/>
            <person name="van Eijk R."/>
            <person name="Schleper C."/>
            <person name="Guy L."/>
            <person name="Ettema T.J."/>
        </authorList>
    </citation>
    <scope>NUCLEOTIDE SEQUENCE</scope>
</reference>
<dbReference type="SUPFAM" id="SSF53335">
    <property type="entry name" value="S-adenosyl-L-methionine-dependent methyltransferases"/>
    <property type="match status" value="1"/>
</dbReference>
<evidence type="ECO:0008006" key="2">
    <source>
        <dbReference type="Google" id="ProtNLM"/>
    </source>
</evidence>
<protein>
    <recommendedName>
        <fullName evidence="2">Methyltransferase domain-containing protein</fullName>
    </recommendedName>
</protein>
<organism evidence="1">
    <name type="scientific">marine sediment metagenome</name>
    <dbReference type="NCBI Taxonomy" id="412755"/>
    <lineage>
        <taxon>unclassified sequences</taxon>
        <taxon>metagenomes</taxon>
        <taxon>ecological metagenomes</taxon>
    </lineage>
</organism>
<dbReference type="AlphaFoldDB" id="A0A0F9EMY5"/>
<comment type="caution">
    <text evidence="1">The sequence shown here is derived from an EMBL/GenBank/DDBJ whole genome shotgun (WGS) entry which is preliminary data.</text>
</comment>